<dbReference type="PANTHER" id="PTHR43735">
    <property type="entry name" value="APOPTOSIS-INDUCING FACTOR 1"/>
    <property type="match status" value="1"/>
</dbReference>
<dbReference type="AlphaFoldDB" id="A0A3G2SAK5"/>
<dbReference type="PANTHER" id="PTHR43735:SF2">
    <property type="entry name" value="FE-REGULATED PROTEIN 8"/>
    <property type="match status" value="1"/>
</dbReference>
<dbReference type="SUPFAM" id="SSF51905">
    <property type="entry name" value="FAD/NAD(P)-binding domain"/>
    <property type="match status" value="1"/>
</dbReference>
<dbReference type="Gene3D" id="3.50.50.60">
    <property type="entry name" value="FAD/NAD(P)-binding domain"/>
    <property type="match status" value="3"/>
</dbReference>
<evidence type="ECO:0000313" key="4">
    <source>
        <dbReference type="Proteomes" id="UP000269793"/>
    </source>
</evidence>
<dbReference type="InterPro" id="IPR023753">
    <property type="entry name" value="FAD/NAD-binding_dom"/>
</dbReference>
<dbReference type="VEuPathDB" id="FungiDB:DNF11_3309"/>
<dbReference type="Proteomes" id="UP000269793">
    <property type="component" value="Chromosome VI"/>
</dbReference>
<sequence>MEPVPDHNVKNVLVLGGSYGGSHAAMVLARKLPPTHRVILIERNTHFNHLYVFPRYNIVPGHEHKAFIPYTSIFSDAPVRGRRLKKAASSGPDRVATQSKEDESASQARGDTHAIFMNVSDLISNNLHVGSAQAHKPTATADPNEEDVASDPYAYAEPHLVVCGQVERIRDSYVTVKQNPSDSSAKHPLWSLDTIDIPYTHLVYALGSHMPDPLRHETYTKKEGIAWMKVNQKRIDASRDIIIIGGGALGVEMATDIASQCKKRGTSKNITLIHSRQQLLPNFDVRIHEIVHKELLDLGVHVVLGHRLATAEGCPLGSNIRQIADTSMASDVPKDTMDTIASAPRQQVRTTLGLELECDLLLMCTGQHPNSEIMAEFSPGSVNPDSRLVRVLPSLQVMQPTPEEAAPQPFSMVPPCIDCDCFLDKKSEGLHRTVGEGHSMPPHFKNIYAIGDVADAFGALNAGYQAWFMAEVAAENILRDILRVRSTKESDDGPLAPTDTIPLDSFKPGPPLLKLSIGLDKLLVQGAPERDTSVPGEPVRPTITMNAKQSEDMEPTHAWRMALADTSDLHA</sequence>
<evidence type="ECO:0000259" key="2">
    <source>
        <dbReference type="Pfam" id="PF07992"/>
    </source>
</evidence>
<feature type="region of interest" description="Disordered" evidence="1">
    <location>
        <begin position="84"/>
        <end position="110"/>
    </location>
</feature>
<dbReference type="EMBL" id="CP033153">
    <property type="protein sequence ID" value="AYO44259.1"/>
    <property type="molecule type" value="Genomic_DNA"/>
</dbReference>
<dbReference type="InterPro" id="IPR036188">
    <property type="entry name" value="FAD/NAD-bd_sf"/>
</dbReference>
<dbReference type="Gene3D" id="3.50.50.100">
    <property type="match status" value="1"/>
</dbReference>
<dbReference type="GO" id="GO:0004174">
    <property type="term" value="F:electron-transferring-flavoprotein dehydrogenase activity"/>
    <property type="evidence" value="ECO:0007669"/>
    <property type="project" value="TreeGrafter"/>
</dbReference>
<dbReference type="GO" id="GO:0005737">
    <property type="term" value="C:cytoplasm"/>
    <property type="evidence" value="ECO:0007669"/>
    <property type="project" value="TreeGrafter"/>
</dbReference>
<accession>A0A3G2SAK5</accession>
<dbReference type="EC" id="1.-.-.-" evidence="3"/>
<name>A0A3G2SAK5_MALR7</name>
<reference evidence="3 4" key="1">
    <citation type="submission" date="2018-10" db="EMBL/GenBank/DDBJ databases">
        <title>Complete genome sequence of Malassezia restricta CBS 7877.</title>
        <authorList>
            <person name="Morand S.C."/>
            <person name="Bertignac M."/>
            <person name="Iltis A."/>
            <person name="Kolder I."/>
            <person name="Pirovano W."/>
            <person name="Jourdain R."/>
            <person name="Clavaud C."/>
        </authorList>
    </citation>
    <scope>NUCLEOTIDE SEQUENCE [LARGE SCALE GENOMIC DNA]</scope>
    <source>
        <strain evidence="3 4">CBS 7877</strain>
    </source>
</reference>
<keyword evidence="3" id="KW-0560">Oxidoreductase</keyword>
<dbReference type="OrthoDB" id="202203at2759"/>
<proteinExistence type="predicted"/>
<organism evidence="3 4">
    <name type="scientific">Malassezia restricta (strain ATCC 96810 / NBRC 103918 / CBS 7877)</name>
    <name type="common">Seborrheic dermatitis infection agent</name>
    <dbReference type="NCBI Taxonomy" id="425264"/>
    <lineage>
        <taxon>Eukaryota</taxon>
        <taxon>Fungi</taxon>
        <taxon>Dikarya</taxon>
        <taxon>Basidiomycota</taxon>
        <taxon>Ustilaginomycotina</taxon>
        <taxon>Malasseziomycetes</taxon>
        <taxon>Malasseziales</taxon>
        <taxon>Malasseziaceae</taxon>
        <taxon>Malassezia</taxon>
    </lineage>
</organism>
<dbReference type="PRINTS" id="PR00368">
    <property type="entry name" value="FADPNR"/>
</dbReference>
<evidence type="ECO:0000313" key="3">
    <source>
        <dbReference type="EMBL" id="AYO44259.1"/>
    </source>
</evidence>
<dbReference type="GO" id="GO:0050660">
    <property type="term" value="F:flavin adenine dinucleotide binding"/>
    <property type="evidence" value="ECO:0007669"/>
    <property type="project" value="TreeGrafter"/>
</dbReference>
<gene>
    <name evidence="3" type="primary">AIFM2</name>
    <name evidence="3" type="ORF">DNF11_3309</name>
</gene>
<keyword evidence="4" id="KW-1185">Reference proteome</keyword>
<protein>
    <submittedName>
        <fullName evidence="3">Apoptosis-inducing factor 2</fullName>
        <ecNumber evidence="3">1.-.-.-</ecNumber>
    </submittedName>
</protein>
<dbReference type="STRING" id="425264.A0A3G2SAK5"/>
<feature type="domain" description="FAD/NAD(P)-binding" evidence="2">
    <location>
        <begin position="11"/>
        <end position="374"/>
    </location>
</feature>
<evidence type="ECO:0000256" key="1">
    <source>
        <dbReference type="SAM" id="MobiDB-lite"/>
    </source>
</evidence>
<dbReference type="Pfam" id="PF07992">
    <property type="entry name" value="Pyr_redox_2"/>
    <property type="match status" value="1"/>
</dbReference>